<dbReference type="GO" id="GO:0000160">
    <property type="term" value="P:phosphorelay signal transduction system"/>
    <property type="evidence" value="ECO:0007669"/>
    <property type="project" value="InterPro"/>
</dbReference>
<dbReference type="InterPro" id="IPR002545">
    <property type="entry name" value="CheW-lke_dom"/>
</dbReference>
<dbReference type="SUPFAM" id="SSF52172">
    <property type="entry name" value="CheY-like"/>
    <property type="match status" value="1"/>
</dbReference>
<name>A0A0F7K045_9GAMM</name>
<gene>
    <name evidence="4" type="ORF">AAY24_07885</name>
</gene>
<dbReference type="SUPFAM" id="SSF50341">
    <property type="entry name" value="CheW-like"/>
    <property type="match status" value="1"/>
</dbReference>
<dbReference type="PROSITE" id="PS50110">
    <property type="entry name" value="RESPONSE_REGULATORY"/>
    <property type="match status" value="1"/>
</dbReference>
<dbReference type="PROSITE" id="PS50851">
    <property type="entry name" value="CHEW"/>
    <property type="match status" value="1"/>
</dbReference>
<dbReference type="SMART" id="SM00260">
    <property type="entry name" value="CheW"/>
    <property type="match status" value="1"/>
</dbReference>
<organism evidence="4 5">
    <name type="scientific">Sedimenticola thiotaurini</name>
    <dbReference type="NCBI Taxonomy" id="1543721"/>
    <lineage>
        <taxon>Bacteria</taxon>
        <taxon>Pseudomonadati</taxon>
        <taxon>Pseudomonadota</taxon>
        <taxon>Gammaproteobacteria</taxon>
        <taxon>Chromatiales</taxon>
        <taxon>Sedimenticolaceae</taxon>
        <taxon>Sedimenticola</taxon>
    </lineage>
</organism>
<proteinExistence type="predicted"/>
<dbReference type="PANTHER" id="PTHR47233">
    <property type="entry name" value="CHEMOTAXIS PROTEIN CHEV"/>
    <property type="match status" value="1"/>
</dbReference>
<accession>A0A0F7K045</accession>
<dbReference type="PIRSF" id="PIRSF002867">
    <property type="entry name" value="CheV"/>
    <property type="match status" value="1"/>
</dbReference>
<keyword evidence="1" id="KW-0597">Phosphoprotein</keyword>
<dbReference type="CDD" id="cd19924">
    <property type="entry name" value="REC_CheV-like"/>
    <property type="match status" value="1"/>
</dbReference>
<evidence type="ECO:0000259" key="3">
    <source>
        <dbReference type="PROSITE" id="PS50851"/>
    </source>
</evidence>
<sequence length="317" mass="34987">MAGVLDGVDQRTRLAGRNRLELLLFRLAGEQRFGINVFKVQEVIQCPPLTQLPGSHPVVRGVANMRGKTIPVVDLSHAIGGAPLDSTEGRFVVITEYNCRVQGFLVGSVDRIVNMNWTEILPPPRGAAKESYMTAVTRIDNDLVEIIDVEKVLSEIVALPEEVSEGVIDEEAIDETQHILVADDSAVARKQVKRVLDRLGVMATICNDGKQALDQLKAWSNEGRRVSDFLSLIISDVEMPVMDGYTLTTEIRKDPELANLPVILHTSLSGVFNQSMIEKVGANSFLAKFDPDELARVVQARLKEHKEELKARSSQQA</sequence>
<dbReference type="PATRIC" id="fig|1543721.4.peg.1633"/>
<dbReference type="InterPro" id="IPR011006">
    <property type="entry name" value="CheY-like_superfamily"/>
</dbReference>
<dbReference type="EMBL" id="CP011412">
    <property type="protein sequence ID" value="AKH20283.1"/>
    <property type="molecule type" value="Genomic_DNA"/>
</dbReference>
<evidence type="ECO:0000313" key="4">
    <source>
        <dbReference type="EMBL" id="AKH20283.1"/>
    </source>
</evidence>
<dbReference type="SMART" id="SM00448">
    <property type="entry name" value="REC"/>
    <property type="match status" value="1"/>
</dbReference>
<dbReference type="Gene3D" id="2.30.30.40">
    <property type="entry name" value="SH3 Domains"/>
    <property type="match status" value="1"/>
</dbReference>
<protein>
    <submittedName>
        <fullName evidence="4">Chemotaxis protein CheW</fullName>
    </submittedName>
</protein>
<dbReference type="PANTHER" id="PTHR47233:SF3">
    <property type="entry name" value="CHEMOTAXIS PROTEIN CHEV"/>
    <property type="match status" value="1"/>
</dbReference>
<dbReference type="KEGG" id="seds:AAY24_07885"/>
<dbReference type="Proteomes" id="UP000034410">
    <property type="component" value="Chromosome"/>
</dbReference>
<evidence type="ECO:0000256" key="1">
    <source>
        <dbReference type="PROSITE-ProRule" id="PRU00169"/>
    </source>
</evidence>
<feature type="modified residue" description="4-aspartylphosphate" evidence="1">
    <location>
        <position position="236"/>
    </location>
</feature>
<keyword evidence="5" id="KW-1185">Reference proteome</keyword>
<feature type="domain" description="Response regulatory" evidence="2">
    <location>
        <begin position="178"/>
        <end position="303"/>
    </location>
</feature>
<evidence type="ECO:0000259" key="2">
    <source>
        <dbReference type="PROSITE" id="PS50110"/>
    </source>
</evidence>
<dbReference type="Pfam" id="PF00072">
    <property type="entry name" value="Response_reg"/>
    <property type="match status" value="1"/>
</dbReference>
<dbReference type="InterPro" id="IPR024181">
    <property type="entry name" value="Chemotax_regulator_CheV"/>
</dbReference>
<dbReference type="Gene3D" id="2.40.50.180">
    <property type="entry name" value="CheA-289, Domain 4"/>
    <property type="match status" value="1"/>
</dbReference>
<dbReference type="InterPro" id="IPR036061">
    <property type="entry name" value="CheW-like_dom_sf"/>
</dbReference>
<dbReference type="InterPro" id="IPR001789">
    <property type="entry name" value="Sig_transdc_resp-reg_receiver"/>
</dbReference>
<reference evidence="4 5" key="1">
    <citation type="journal article" date="2015" name="Genome Announc.">
        <title>Complete Genome Sequence of Sedimenticola thiotaurini Strain SIP-G1, a Polyphosphate- and Polyhydroxyalkanoate-Accumulating Sulfur-Oxidizing Gammaproteobacterium Isolated from Salt Marsh Sediments.</title>
        <authorList>
            <person name="Flood B.E."/>
            <person name="Jones D.S."/>
            <person name="Bailey J.V."/>
        </authorList>
    </citation>
    <scope>NUCLEOTIDE SEQUENCE [LARGE SCALE GENOMIC DNA]</scope>
    <source>
        <strain evidence="4 5">SIP-G1</strain>
    </source>
</reference>
<dbReference type="GO" id="GO:0006935">
    <property type="term" value="P:chemotaxis"/>
    <property type="evidence" value="ECO:0007669"/>
    <property type="project" value="InterPro"/>
</dbReference>
<dbReference type="Pfam" id="PF01584">
    <property type="entry name" value="CheW"/>
    <property type="match status" value="1"/>
</dbReference>
<dbReference type="Gene3D" id="3.40.50.2300">
    <property type="match status" value="1"/>
</dbReference>
<dbReference type="AlphaFoldDB" id="A0A0F7K045"/>
<dbReference type="RefSeq" id="WP_046859218.1">
    <property type="nucleotide sequence ID" value="NZ_CP011412.1"/>
</dbReference>
<feature type="domain" description="CheW-like" evidence="3">
    <location>
        <begin position="19"/>
        <end position="158"/>
    </location>
</feature>
<dbReference type="OrthoDB" id="9806105at2"/>
<evidence type="ECO:0000313" key="5">
    <source>
        <dbReference type="Proteomes" id="UP000034410"/>
    </source>
</evidence>